<accession>A0AAU7D198</accession>
<keyword evidence="5 8" id="KW-0812">Transmembrane</keyword>
<evidence type="ECO:0000256" key="1">
    <source>
        <dbReference type="ARBA" id="ARBA00004651"/>
    </source>
</evidence>
<dbReference type="CDD" id="cd01118">
    <property type="entry name" value="ArsB_permease"/>
    <property type="match status" value="1"/>
</dbReference>
<feature type="transmembrane region" description="Helical" evidence="8">
    <location>
        <begin position="29"/>
        <end position="54"/>
    </location>
</feature>
<feature type="transmembrane region" description="Helical" evidence="8">
    <location>
        <begin position="219"/>
        <end position="238"/>
    </location>
</feature>
<feature type="transmembrane region" description="Helical" evidence="8">
    <location>
        <begin position="363"/>
        <end position="382"/>
    </location>
</feature>
<evidence type="ECO:0000313" key="10">
    <source>
        <dbReference type="EMBL" id="XBH11429.1"/>
    </source>
</evidence>
<dbReference type="Pfam" id="PF03600">
    <property type="entry name" value="CitMHS"/>
    <property type="match status" value="1"/>
</dbReference>
<dbReference type="GO" id="GO:0005886">
    <property type="term" value="C:plasma membrane"/>
    <property type="evidence" value="ECO:0007669"/>
    <property type="project" value="UniProtKB-SubCell"/>
</dbReference>
<keyword evidence="7 8" id="KW-0472">Membrane</keyword>
<feature type="domain" description="Citrate transporter-like" evidence="9">
    <location>
        <begin position="23"/>
        <end position="350"/>
    </location>
</feature>
<reference evidence="10" key="1">
    <citation type="submission" date="2023-03" db="EMBL/GenBank/DDBJ databases">
        <title>Edaphobacter sp.</title>
        <authorList>
            <person name="Huber K.J."/>
            <person name="Papendorf J."/>
            <person name="Pilke C."/>
            <person name="Bunk B."/>
            <person name="Sproeer C."/>
            <person name="Pester M."/>
        </authorList>
    </citation>
    <scope>NUCLEOTIDE SEQUENCE</scope>
    <source>
        <strain evidence="10">DSM 109919</strain>
    </source>
</reference>
<feature type="transmembrane region" description="Helical" evidence="8">
    <location>
        <begin position="394"/>
        <end position="416"/>
    </location>
</feature>
<dbReference type="PANTHER" id="PTHR43302:SF5">
    <property type="entry name" value="TRANSPORTER ARSB-RELATED"/>
    <property type="match status" value="1"/>
</dbReference>
<feature type="transmembrane region" description="Helical" evidence="8">
    <location>
        <begin position="96"/>
        <end position="114"/>
    </location>
</feature>
<evidence type="ECO:0000256" key="3">
    <source>
        <dbReference type="ARBA" id="ARBA00022448"/>
    </source>
</evidence>
<proteinExistence type="inferred from homology"/>
<dbReference type="AlphaFoldDB" id="A0AAU7D198"/>
<keyword evidence="4" id="KW-1003">Cell membrane</keyword>
<organism evidence="10">
    <name type="scientific">Edaphobacter paludis</name>
    <dbReference type="NCBI Taxonomy" id="3035702"/>
    <lineage>
        <taxon>Bacteria</taxon>
        <taxon>Pseudomonadati</taxon>
        <taxon>Acidobacteriota</taxon>
        <taxon>Terriglobia</taxon>
        <taxon>Terriglobales</taxon>
        <taxon>Acidobacteriaceae</taxon>
        <taxon>Edaphobacter</taxon>
    </lineage>
</organism>
<feature type="transmembrane region" description="Helical" evidence="8">
    <location>
        <begin position="6"/>
        <end position="22"/>
    </location>
</feature>
<evidence type="ECO:0000259" key="9">
    <source>
        <dbReference type="Pfam" id="PF03600"/>
    </source>
</evidence>
<dbReference type="RefSeq" id="WP_348268921.1">
    <property type="nucleotide sequence ID" value="NZ_CP121194.1"/>
</dbReference>
<dbReference type="InterPro" id="IPR000802">
    <property type="entry name" value="Arsenical_pump_ArsB"/>
</dbReference>
<dbReference type="EMBL" id="CP121194">
    <property type="protein sequence ID" value="XBH11429.1"/>
    <property type="molecule type" value="Genomic_DNA"/>
</dbReference>
<evidence type="ECO:0000256" key="2">
    <source>
        <dbReference type="ARBA" id="ARBA00009843"/>
    </source>
</evidence>
<evidence type="ECO:0000256" key="4">
    <source>
        <dbReference type="ARBA" id="ARBA00022475"/>
    </source>
</evidence>
<dbReference type="PRINTS" id="PR00758">
    <property type="entry name" value="ARSENICPUMP"/>
</dbReference>
<comment type="subcellular location">
    <subcellularLocation>
        <location evidence="1">Cell membrane</location>
        <topology evidence="1">Multi-pass membrane protein</topology>
    </subcellularLocation>
</comment>
<sequence>MSPAHVAIWIISCISILLMLLRPRNIAEAWWIGLGAAVIVGFRLIPLSLAGHAIAEGTDVYLFLAGMMLLSQLAQMHGVFNWLATIAIQHSRGSRIRLFTLIYIVGTFVTIFMSNDATAVVLTPAVLAATRKSKVEPLPYLFICAFIANAASFVLPISNPANLVVFHHGMPPLGEWLRLFIIASILSIVATYFTLRWYCRKDLKGTIADDNETPHLAEAGKLTLIGIAIVAAVLLTASAMGKDLGLPTCISAILIAVVISIRKRTRPSAILSEISWSVLPLVAGLFIMVEAIDSAGALHLSQTALQTLQHLKPMAGTMAAAFGTGIGTNLVNNLPLGLIAAASIQAAHVTGALRSVILVGIDLGPNLSVTGSLATILWLIAIRKEGQNVSAWKFLKAGILVMPPALALATIAAALFTH</sequence>
<evidence type="ECO:0000256" key="6">
    <source>
        <dbReference type="ARBA" id="ARBA00022989"/>
    </source>
</evidence>
<feature type="transmembrane region" description="Helical" evidence="8">
    <location>
        <begin position="176"/>
        <end position="198"/>
    </location>
</feature>
<dbReference type="KEGG" id="epl:P4G45_06815"/>
<keyword evidence="3" id="KW-0813">Transport</keyword>
<dbReference type="InterPro" id="IPR004680">
    <property type="entry name" value="Cit_transptr-like_dom"/>
</dbReference>
<name>A0AAU7D198_9BACT</name>
<evidence type="ECO:0000256" key="5">
    <source>
        <dbReference type="ARBA" id="ARBA00022692"/>
    </source>
</evidence>
<dbReference type="GO" id="GO:0015105">
    <property type="term" value="F:arsenite transmembrane transporter activity"/>
    <property type="evidence" value="ECO:0007669"/>
    <property type="project" value="InterPro"/>
</dbReference>
<gene>
    <name evidence="10" type="ORF">P4G45_06815</name>
</gene>
<keyword evidence="6 8" id="KW-1133">Transmembrane helix</keyword>
<evidence type="ECO:0000256" key="7">
    <source>
        <dbReference type="ARBA" id="ARBA00023136"/>
    </source>
</evidence>
<evidence type="ECO:0000256" key="8">
    <source>
        <dbReference type="SAM" id="Phobius"/>
    </source>
</evidence>
<protein>
    <submittedName>
        <fullName evidence="10">Arsenic transporter</fullName>
    </submittedName>
</protein>
<comment type="similarity">
    <text evidence="2">Belongs to the CitM (TC 2.A.11) transporter family.</text>
</comment>
<feature type="transmembrane region" description="Helical" evidence="8">
    <location>
        <begin position="244"/>
        <end position="262"/>
    </location>
</feature>
<feature type="transmembrane region" description="Helical" evidence="8">
    <location>
        <begin position="60"/>
        <end position="84"/>
    </location>
</feature>
<dbReference type="PANTHER" id="PTHR43302">
    <property type="entry name" value="TRANSPORTER ARSB-RELATED"/>
    <property type="match status" value="1"/>
</dbReference>